<evidence type="ECO:0000256" key="3">
    <source>
        <dbReference type="ARBA" id="ARBA00047417"/>
    </source>
</evidence>
<comment type="catalytic activity">
    <reaction evidence="1">
        <text>an S-substituted glutathione + H2O = an S-substituted L-cysteinylglycine + L-glutamate</text>
        <dbReference type="Rhea" id="RHEA:59468"/>
        <dbReference type="ChEBI" id="CHEBI:15377"/>
        <dbReference type="ChEBI" id="CHEBI:29985"/>
        <dbReference type="ChEBI" id="CHEBI:90779"/>
        <dbReference type="ChEBI" id="CHEBI:143103"/>
        <dbReference type="EC" id="3.4.19.13"/>
    </reaction>
</comment>
<evidence type="ECO:0000313" key="4">
    <source>
        <dbReference type="EMBL" id="MFC4349970.1"/>
    </source>
</evidence>
<keyword evidence="4" id="KW-0808">Transferase</keyword>
<name>A0ABV8UFL1_9PROT</name>
<dbReference type="EMBL" id="JBHSCW010000001">
    <property type="protein sequence ID" value="MFC4349970.1"/>
    <property type="molecule type" value="Genomic_DNA"/>
</dbReference>
<dbReference type="SUPFAM" id="SSF56235">
    <property type="entry name" value="N-terminal nucleophile aminohydrolases (Ntn hydrolases)"/>
    <property type="match status" value="1"/>
</dbReference>
<dbReference type="EC" id="2.3.2.2" evidence="4"/>
<dbReference type="InterPro" id="IPR029055">
    <property type="entry name" value="Ntn_hydrolases_N"/>
</dbReference>
<evidence type="ECO:0000313" key="5">
    <source>
        <dbReference type="Proteomes" id="UP001595799"/>
    </source>
</evidence>
<dbReference type="PANTHER" id="PTHR11686:SF9">
    <property type="entry name" value="RE13973P"/>
    <property type="match status" value="1"/>
</dbReference>
<sequence>MKRIRSTRTTVIPSDKSSKALIPTQRKLRGGIVALCLITLTACGSVQEPGERQAVEGFAGLVAADEPQAAVVGRDVLSDNGSAADAAVAMGFAMGATMPSRANPGGGGVCVSYLGSERDAVSVTFLPQASGGATPAPAMSRGLALLHALHGATNWEELLVPVENLARRGVPVSRAFARDINEAAEQIPEESQLGRLLRREDGSLLREGDKLVQPGLAGLLGNLRRQGVGYSAGNTLATLLEDAANRAQLDLSAEAVRSVRPLREVPQEIEVDNDKLFLPAGPFEDRPLRQRLVRALNEGEANATAYRGRDVPSAGLVVADRFGSAVACEFSMGALFGKQVLLEDSGIIAAEPVQGEALDSLTTAVIGNQNIPRSRLALAAGGGDSAGAAAHVISGVLERDEPLDAALSGLPGEARRSLINAIYCPTGATGSGSGSCRVARDAHSDGLSFLVR</sequence>
<protein>
    <submittedName>
        <fullName evidence="4">Gamma-glutamyltransferase</fullName>
        <ecNumber evidence="4">2.3.2.2</ecNumber>
    </submittedName>
</protein>
<proteinExistence type="predicted"/>
<comment type="catalytic activity">
    <reaction evidence="2">
        <text>glutathione + H2O = L-cysteinylglycine + L-glutamate</text>
        <dbReference type="Rhea" id="RHEA:28807"/>
        <dbReference type="ChEBI" id="CHEBI:15377"/>
        <dbReference type="ChEBI" id="CHEBI:29985"/>
        <dbReference type="ChEBI" id="CHEBI:57925"/>
        <dbReference type="ChEBI" id="CHEBI:61694"/>
        <dbReference type="EC" id="3.4.19.13"/>
    </reaction>
</comment>
<organism evidence="4 5">
    <name type="scientific">Fodinicurvata halophila</name>
    <dbReference type="NCBI Taxonomy" id="1419723"/>
    <lineage>
        <taxon>Bacteria</taxon>
        <taxon>Pseudomonadati</taxon>
        <taxon>Pseudomonadota</taxon>
        <taxon>Alphaproteobacteria</taxon>
        <taxon>Rhodospirillales</taxon>
        <taxon>Rhodovibrionaceae</taxon>
        <taxon>Fodinicurvata</taxon>
    </lineage>
</organism>
<evidence type="ECO:0000256" key="1">
    <source>
        <dbReference type="ARBA" id="ARBA00001049"/>
    </source>
</evidence>
<comment type="catalytic activity">
    <reaction evidence="3">
        <text>an N-terminal (5-L-glutamyl)-[peptide] + an alpha-amino acid = 5-L-glutamyl amino acid + an N-terminal L-alpha-aminoacyl-[peptide]</text>
        <dbReference type="Rhea" id="RHEA:23904"/>
        <dbReference type="Rhea" id="RHEA-COMP:9780"/>
        <dbReference type="Rhea" id="RHEA-COMP:9795"/>
        <dbReference type="ChEBI" id="CHEBI:77644"/>
        <dbReference type="ChEBI" id="CHEBI:78597"/>
        <dbReference type="ChEBI" id="CHEBI:78599"/>
        <dbReference type="ChEBI" id="CHEBI:78608"/>
        <dbReference type="EC" id="2.3.2.2"/>
    </reaction>
</comment>
<evidence type="ECO:0000256" key="2">
    <source>
        <dbReference type="ARBA" id="ARBA00001089"/>
    </source>
</evidence>
<gene>
    <name evidence="4" type="ORF">ACFOW6_00285</name>
</gene>
<keyword evidence="5" id="KW-1185">Reference proteome</keyword>
<comment type="caution">
    <text evidence="4">The sequence shown here is derived from an EMBL/GenBank/DDBJ whole genome shotgun (WGS) entry which is preliminary data.</text>
</comment>
<reference evidence="5" key="1">
    <citation type="journal article" date="2019" name="Int. J. Syst. Evol. Microbiol.">
        <title>The Global Catalogue of Microorganisms (GCM) 10K type strain sequencing project: providing services to taxonomists for standard genome sequencing and annotation.</title>
        <authorList>
            <consortium name="The Broad Institute Genomics Platform"/>
            <consortium name="The Broad Institute Genome Sequencing Center for Infectious Disease"/>
            <person name="Wu L."/>
            <person name="Ma J."/>
        </authorList>
    </citation>
    <scope>NUCLEOTIDE SEQUENCE [LARGE SCALE GENOMIC DNA]</scope>
    <source>
        <strain evidence="5">CECT 8472</strain>
    </source>
</reference>
<dbReference type="RefSeq" id="WP_382419964.1">
    <property type="nucleotide sequence ID" value="NZ_JBHSCW010000001.1"/>
</dbReference>
<dbReference type="GO" id="GO:0103068">
    <property type="term" value="F:leukotriene C4 gamma-glutamyl transferase activity"/>
    <property type="evidence" value="ECO:0007669"/>
    <property type="project" value="UniProtKB-EC"/>
</dbReference>
<dbReference type="Pfam" id="PF01019">
    <property type="entry name" value="G_glu_transpept"/>
    <property type="match status" value="1"/>
</dbReference>
<keyword evidence="4" id="KW-0012">Acyltransferase</keyword>
<dbReference type="PRINTS" id="PR01210">
    <property type="entry name" value="GGTRANSPTASE"/>
</dbReference>
<dbReference type="InterPro" id="IPR000101">
    <property type="entry name" value="GGT_peptidase"/>
</dbReference>
<dbReference type="PANTHER" id="PTHR11686">
    <property type="entry name" value="GAMMA GLUTAMYL TRANSPEPTIDASE"/>
    <property type="match status" value="1"/>
</dbReference>
<dbReference type="Proteomes" id="UP001595799">
    <property type="component" value="Unassembled WGS sequence"/>
</dbReference>
<accession>A0ABV8UFL1</accession>